<proteinExistence type="inferred from homology"/>
<evidence type="ECO:0000313" key="4">
    <source>
        <dbReference type="Proteomes" id="UP000538292"/>
    </source>
</evidence>
<dbReference type="EMBL" id="JACEOL010000006">
    <property type="protein sequence ID" value="MBA4601146.1"/>
    <property type="molecule type" value="Genomic_DNA"/>
</dbReference>
<keyword evidence="2" id="KW-0812">Transmembrane</keyword>
<gene>
    <name evidence="3" type="ORF">H2C83_02155</name>
</gene>
<dbReference type="RefSeq" id="WP_181737318.1">
    <property type="nucleotide sequence ID" value="NZ_JACEOL010000006.1"/>
</dbReference>
<name>A0A7W2AR36_9BACL</name>
<dbReference type="PANTHER" id="PTHR33219">
    <property type="entry name" value="YLMG HOMOLOG PROTEIN 2, CHLOROPLASTIC"/>
    <property type="match status" value="1"/>
</dbReference>
<dbReference type="GO" id="GO:0016020">
    <property type="term" value="C:membrane"/>
    <property type="evidence" value="ECO:0007669"/>
    <property type="project" value="InterPro"/>
</dbReference>
<dbReference type="Proteomes" id="UP000538292">
    <property type="component" value="Unassembled WGS sequence"/>
</dbReference>
<sequence length="86" mass="10016">MIIYSIVDKLFMIYYIVLIIYILSSWFPNFRGTPVGTLLEKLSEPYLSVFRRFIPPIVGLDLSPILALFVLHYVEMGLFTVISWVL</sequence>
<feature type="transmembrane region" description="Helical" evidence="2">
    <location>
        <begin position="12"/>
        <end position="30"/>
    </location>
</feature>
<keyword evidence="4" id="KW-1185">Reference proteome</keyword>
<evidence type="ECO:0000256" key="1">
    <source>
        <dbReference type="ARBA" id="ARBA00010894"/>
    </source>
</evidence>
<evidence type="ECO:0000256" key="2">
    <source>
        <dbReference type="SAM" id="Phobius"/>
    </source>
</evidence>
<dbReference type="InterPro" id="IPR003425">
    <property type="entry name" value="CCB3/YggT"/>
</dbReference>
<dbReference type="PANTHER" id="PTHR33219:SF14">
    <property type="entry name" value="PROTEIN COFACTOR ASSEMBLY OF COMPLEX C SUBUNIT B CCB3, CHLOROPLASTIC-RELATED"/>
    <property type="match status" value="1"/>
</dbReference>
<feature type="transmembrane region" description="Helical" evidence="2">
    <location>
        <begin position="65"/>
        <end position="85"/>
    </location>
</feature>
<comment type="similarity">
    <text evidence="1">Belongs to the YggT family.</text>
</comment>
<dbReference type="Pfam" id="PF02325">
    <property type="entry name" value="CCB3_YggT"/>
    <property type="match status" value="1"/>
</dbReference>
<reference evidence="3 4" key="1">
    <citation type="submission" date="2020-07" db="EMBL/GenBank/DDBJ databases">
        <title>Thermoactinomyces phylogeny.</title>
        <authorList>
            <person name="Dunlap C."/>
        </authorList>
    </citation>
    <scope>NUCLEOTIDE SEQUENCE [LARGE SCALE GENOMIC DNA]</scope>
    <source>
        <strain evidence="3 4">AMNI-1</strain>
    </source>
</reference>
<keyword evidence="2" id="KW-0472">Membrane</keyword>
<protein>
    <submittedName>
        <fullName evidence="3">YggT family protein</fullName>
    </submittedName>
</protein>
<comment type="caution">
    <text evidence="3">The sequence shown here is derived from an EMBL/GenBank/DDBJ whole genome shotgun (WGS) entry which is preliminary data.</text>
</comment>
<accession>A0A7W2AR36</accession>
<dbReference type="AlphaFoldDB" id="A0A7W2AR36"/>
<keyword evidence="2" id="KW-1133">Transmembrane helix</keyword>
<organism evidence="3 4">
    <name type="scientific">Thermoactinomyces mirandus</name>
    <dbReference type="NCBI Taxonomy" id="2756294"/>
    <lineage>
        <taxon>Bacteria</taxon>
        <taxon>Bacillati</taxon>
        <taxon>Bacillota</taxon>
        <taxon>Bacilli</taxon>
        <taxon>Bacillales</taxon>
        <taxon>Thermoactinomycetaceae</taxon>
        <taxon>Thermoactinomyces</taxon>
    </lineage>
</organism>
<evidence type="ECO:0000313" key="3">
    <source>
        <dbReference type="EMBL" id="MBA4601146.1"/>
    </source>
</evidence>